<dbReference type="AlphaFoldDB" id="A0A3S5AAS9"/>
<dbReference type="Proteomes" id="UP000784294">
    <property type="component" value="Unassembled WGS sequence"/>
</dbReference>
<organism evidence="2 3">
    <name type="scientific">Protopolystoma xenopodis</name>
    <dbReference type="NCBI Taxonomy" id="117903"/>
    <lineage>
        <taxon>Eukaryota</taxon>
        <taxon>Metazoa</taxon>
        <taxon>Spiralia</taxon>
        <taxon>Lophotrochozoa</taxon>
        <taxon>Platyhelminthes</taxon>
        <taxon>Monogenea</taxon>
        <taxon>Polyopisthocotylea</taxon>
        <taxon>Polystomatidea</taxon>
        <taxon>Polystomatidae</taxon>
        <taxon>Protopolystoma</taxon>
    </lineage>
</organism>
<evidence type="ECO:0000313" key="3">
    <source>
        <dbReference type="Proteomes" id="UP000784294"/>
    </source>
</evidence>
<accession>A0A3S5AAS9</accession>
<proteinExistence type="predicted"/>
<evidence type="ECO:0000256" key="1">
    <source>
        <dbReference type="SAM" id="MobiDB-lite"/>
    </source>
</evidence>
<comment type="caution">
    <text evidence="2">The sequence shown here is derived from an EMBL/GenBank/DDBJ whole genome shotgun (WGS) entry which is preliminary data.</text>
</comment>
<protein>
    <submittedName>
        <fullName evidence="2">Uncharacterized protein</fullName>
    </submittedName>
</protein>
<reference evidence="2" key="1">
    <citation type="submission" date="2018-11" db="EMBL/GenBank/DDBJ databases">
        <authorList>
            <consortium name="Pathogen Informatics"/>
        </authorList>
    </citation>
    <scope>NUCLEOTIDE SEQUENCE</scope>
</reference>
<feature type="region of interest" description="Disordered" evidence="1">
    <location>
        <begin position="19"/>
        <end position="45"/>
    </location>
</feature>
<keyword evidence="3" id="KW-1185">Reference proteome</keyword>
<evidence type="ECO:0000313" key="2">
    <source>
        <dbReference type="EMBL" id="VEL24323.1"/>
    </source>
</evidence>
<dbReference type="EMBL" id="CAAALY010067126">
    <property type="protein sequence ID" value="VEL24323.1"/>
    <property type="molecule type" value="Genomic_DNA"/>
</dbReference>
<gene>
    <name evidence="2" type="ORF">PXEA_LOCUS17763</name>
</gene>
<name>A0A3S5AAS9_9PLAT</name>
<sequence length="99" mass="10879">MRRFAPLWHVQDTPFPVANALPDLPSPGRTMIRHGMTTGYRGADEQGPDQWAGGALYSVVGASNTNCAKRLDFSSSSYNLEDGLARLGTNEVRRSGRLW</sequence>